<sequence>MSTENNISTSLANAINEHCRQFEASPEFNEMVAAHVRKLYDDAIKDVFRWGKFPDAVKEALKEALPANITAVCDLPRYNLLLARTLDEQWKANAVSENLVTQMQELVKGFIEQDQTPKFIKASDLWAAYIEDNQEEAAHEGWEAPQVVINDDDRDGFFYIGFEKEPASESSYGFLRKERKEKAHSCEVYLGFHQKTIREERTDKPVMQDGHPVYSLFSGQLEYGDALGKKPVQFRGKFEKLVGALYYGDSLLVLDARDADDIYYPSVD</sequence>
<evidence type="ECO:0000313" key="1">
    <source>
        <dbReference type="EMBL" id="ASV45081.1"/>
    </source>
</evidence>
<dbReference type="EMBL" id="MF612073">
    <property type="protein sequence ID" value="ASV45081.1"/>
    <property type="molecule type" value="Genomic_DNA"/>
</dbReference>
<accession>A0A248SL66</accession>
<organism evidence="1 2">
    <name type="scientific">Klebsiella phage SopranoGao</name>
    <dbReference type="NCBI Taxonomy" id="2026944"/>
    <lineage>
        <taxon>Viruses</taxon>
        <taxon>Duplodnaviria</taxon>
        <taxon>Heunggongvirae</taxon>
        <taxon>Uroviricota</taxon>
        <taxon>Caudoviricetes</taxon>
        <taxon>Lastavirus</taxon>
        <taxon>Lastavirus sopranogao</taxon>
    </lineage>
</organism>
<gene>
    <name evidence="1" type="ORF">SopranoGao_58</name>
</gene>
<proteinExistence type="predicted"/>
<dbReference type="Proteomes" id="UP000224252">
    <property type="component" value="Segment"/>
</dbReference>
<reference evidence="1 2" key="1">
    <citation type="submission" date="2017-08" db="EMBL/GenBank/DDBJ databases">
        <authorList>
            <person name="de Groot N.N."/>
        </authorList>
    </citation>
    <scope>NUCLEOTIDE SEQUENCE [LARGE SCALE GENOMIC DNA]</scope>
</reference>
<keyword evidence="2" id="KW-1185">Reference proteome</keyword>
<evidence type="ECO:0000313" key="2">
    <source>
        <dbReference type="Proteomes" id="UP000224252"/>
    </source>
</evidence>
<protein>
    <submittedName>
        <fullName evidence="1">Uncharacterized protein</fullName>
    </submittedName>
</protein>
<name>A0A248SL66_9CAUD</name>